<keyword evidence="2" id="KW-0378">Hydrolase</keyword>
<evidence type="ECO:0000313" key="4">
    <source>
        <dbReference type="EMBL" id="KDM90976.1"/>
    </source>
</evidence>
<accession>A0A066RPB9</accession>
<dbReference type="GO" id="GO:0004527">
    <property type="term" value="F:exonuclease activity"/>
    <property type="evidence" value="ECO:0007669"/>
    <property type="project" value="UniProtKB-KW"/>
</dbReference>
<dbReference type="RefSeq" id="WP_051642106.1">
    <property type="nucleotide sequence ID" value="NZ_JAGSGC010000004.1"/>
</dbReference>
<sequence>MLVQEIIATWSNQAATKTVVLLDAETGGLNDATNATDPNIPPPLTGAQFYPVLELTARFFDGNLVEIRQPMTFVIHHPLDDLHQQCSKWSIEKFKDTLFLECEHADISLEDAQKMIAETVKEIGHQEAYLLGNSVSLDKAFITHQMKDLHACLHYRIIDVSTLKTLFGFLFGEHANFKKSESHRTEQDVEETLGELRYYLNNFIKSREVVAREVI</sequence>
<dbReference type="Pfam" id="PF00929">
    <property type="entry name" value="RNase_T"/>
    <property type="match status" value="1"/>
</dbReference>
<reference evidence="4 5" key="1">
    <citation type="submission" date="2014-04" db="EMBL/GenBank/DDBJ databases">
        <title>Draft genome sequence of Photobacterium halotolerans S2753: a solonamide, ngercheumicin and holomycin producer.</title>
        <authorList>
            <person name="Machado H.R."/>
            <person name="Gram L."/>
        </authorList>
    </citation>
    <scope>NUCLEOTIDE SEQUENCE [LARGE SCALE GENOMIC DNA]</scope>
    <source>
        <strain evidence="4 5">S2753</strain>
    </source>
</reference>
<dbReference type="InterPro" id="IPR012337">
    <property type="entry name" value="RNaseH-like_sf"/>
</dbReference>
<keyword evidence="1" id="KW-0540">Nuclease</keyword>
<comment type="caution">
    <text evidence="4">The sequence shown here is derived from an EMBL/GenBank/DDBJ whole genome shotgun (WGS) entry which is preliminary data.</text>
</comment>
<dbReference type="InterPro" id="IPR013520">
    <property type="entry name" value="Ribonucl_H"/>
</dbReference>
<dbReference type="InterPro" id="IPR036397">
    <property type="entry name" value="RNaseH_sf"/>
</dbReference>
<dbReference type="STRING" id="1654360.EA58_14570"/>
<evidence type="ECO:0000259" key="3">
    <source>
        <dbReference type="Pfam" id="PF00929"/>
    </source>
</evidence>
<dbReference type="GO" id="GO:0003676">
    <property type="term" value="F:nucleic acid binding"/>
    <property type="evidence" value="ECO:0007669"/>
    <property type="project" value="InterPro"/>
</dbReference>
<feature type="domain" description="Exonuclease" evidence="3">
    <location>
        <begin position="108"/>
        <end position="194"/>
    </location>
</feature>
<dbReference type="Gene3D" id="3.30.420.10">
    <property type="entry name" value="Ribonuclease H-like superfamily/Ribonuclease H"/>
    <property type="match status" value="1"/>
</dbReference>
<name>A0A066RPB9_9GAMM</name>
<keyword evidence="5" id="KW-1185">Reference proteome</keyword>
<dbReference type="AlphaFoldDB" id="A0A066RPB9"/>
<gene>
    <name evidence="4" type="ORF">EA58_14570</name>
</gene>
<evidence type="ECO:0000256" key="2">
    <source>
        <dbReference type="ARBA" id="ARBA00022839"/>
    </source>
</evidence>
<keyword evidence="2" id="KW-0269">Exonuclease</keyword>
<dbReference type="Proteomes" id="UP000027192">
    <property type="component" value="Unassembled WGS sequence"/>
</dbReference>
<proteinExistence type="predicted"/>
<dbReference type="GO" id="GO:0006259">
    <property type="term" value="P:DNA metabolic process"/>
    <property type="evidence" value="ECO:0007669"/>
    <property type="project" value="UniProtKB-ARBA"/>
</dbReference>
<dbReference type="EMBL" id="JMIB01000027">
    <property type="protein sequence ID" value="KDM90976.1"/>
    <property type="molecule type" value="Genomic_DNA"/>
</dbReference>
<protein>
    <recommendedName>
        <fullName evidence="3">Exonuclease domain-containing protein</fullName>
    </recommendedName>
</protein>
<dbReference type="OrthoDB" id="7069219at2"/>
<evidence type="ECO:0000313" key="5">
    <source>
        <dbReference type="Proteomes" id="UP000027192"/>
    </source>
</evidence>
<organism evidence="4 5">
    <name type="scientific">Photobacterium galatheae</name>
    <dbReference type="NCBI Taxonomy" id="1654360"/>
    <lineage>
        <taxon>Bacteria</taxon>
        <taxon>Pseudomonadati</taxon>
        <taxon>Pseudomonadota</taxon>
        <taxon>Gammaproteobacteria</taxon>
        <taxon>Vibrionales</taxon>
        <taxon>Vibrionaceae</taxon>
        <taxon>Photobacterium</taxon>
    </lineage>
</organism>
<evidence type="ECO:0000256" key="1">
    <source>
        <dbReference type="ARBA" id="ARBA00022722"/>
    </source>
</evidence>
<dbReference type="SUPFAM" id="SSF53098">
    <property type="entry name" value="Ribonuclease H-like"/>
    <property type="match status" value="1"/>
</dbReference>